<dbReference type="EMBL" id="JAUJLE010000231">
    <property type="protein sequence ID" value="KAK0966373.1"/>
    <property type="molecule type" value="Genomic_DNA"/>
</dbReference>
<dbReference type="Proteomes" id="UP001175353">
    <property type="component" value="Unassembled WGS sequence"/>
</dbReference>
<name>A0AAN6QK30_9PEZI</name>
<organism evidence="1 2">
    <name type="scientific">Friedmanniomyces endolithicus</name>
    <dbReference type="NCBI Taxonomy" id="329885"/>
    <lineage>
        <taxon>Eukaryota</taxon>
        <taxon>Fungi</taxon>
        <taxon>Dikarya</taxon>
        <taxon>Ascomycota</taxon>
        <taxon>Pezizomycotina</taxon>
        <taxon>Dothideomycetes</taxon>
        <taxon>Dothideomycetidae</taxon>
        <taxon>Mycosphaerellales</taxon>
        <taxon>Teratosphaeriaceae</taxon>
        <taxon>Friedmanniomyces</taxon>
    </lineage>
</organism>
<protein>
    <submittedName>
        <fullName evidence="1">Uncharacterized protein</fullName>
    </submittedName>
</protein>
<gene>
    <name evidence="1" type="ORF">LTR91_017584</name>
</gene>
<evidence type="ECO:0000313" key="2">
    <source>
        <dbReference type="Proteomes" id="UP001175353"/>
    </source>
</evidence>
<evidence type="ECO:0000313" key="1">
    <source>
        <dbReference type="EMBL" id="KAK0966373.1"/>
    </source>
</evidence>
<comment type="caution">
    <text evidence="1">The sequence shown here is derived from an EMBL/GenBank/DDBJ whole genome shotgun (WGS) entry which is preliminary data.</text>
</comment>
<proteinExistence type="predicted"/>
<dbReference type="AlphaFoldDB" id="A0AAN6QK30"/>
<sequence>MNGLSYDDVFTHAQARQIGFIEVPMDSARILLLPEVVLLRPNRTLPPFLYVEQLYVTYRRHFPPESAAWGFYLAGFEDVTDDLKAIATRRLTELGLSNQHTFYNLFVGPNRRDEVCACVQIMGPGITRFYIEQQLIEEIRLPRPLPDRHASQTTDHLSQKNFLLWLDGAGRPVQVFYGQQVPPNFTQLSGIYDVYRAGPQGRGVWLRFDFDDGIWVR</sequence>
<accession>A0AAN6QK30</accession>
<reference evidence="1" key="1">
    <citation type="submission" date="2023-06" db="EMBL/GenBank/DDBJ databases">
        <title>Black Yeasts Isolated from many extreme environments.</title>
        <authorList>
            <person name="Coleine C."/>
            <person name="Stajich J.E."/>
            <person name="Selbmann L."/>
        </authorList>
    </citation>
    <scope>NUCLEOTIDE SEQUENCE</scope>
    <source>
        <strain evidence="1">CCFEE 5200</strain>
    </source>
</reference>
<keyword evidence="2" id="KW-1185">Reference proteome</keyword>